<dbReference type="GO" id="GO:0003677">
    <property type="term" value="F:DNA binding"/>
    <property type="evidence" value="ECO:0007669"/>
    <property type="project" value="UniProtKB-KW"/>
</dbReference>
<organism evidence="3 4">
    <name type="scientific">Candidatus Merdivicinus excrementipullorum</name>
    <dbReference type="NCBI Taxonomy" id="2840867"/>
    <lineage>
        <taxon>Bacteria</taxon>
        <taxon>Bacillati</taxon>
        <taxon>Bacillota</taxon>
        <taxon>Clostridia</taxon>
        <taxon>Eubacteriales</taxon>
        <taxon>Oscillospiraceae</taxon>
        <taxon>Oscillospiraceae incertae sedis</taxon>
        <taxon>Candidatus Merdivicinus</taxon>
    </lineage>
</organism>
<protein>
    <submittedName>
        <fullName evidence="3">Helix-turn-helix transcriptional regulator</fullName>
    </submittedName>
</protein>
<dbReference type="Pfam" id="PF01381">
    <property type="entry name" value="HTH_3"/>
    <property type="match status" value="1"/>
</dbReference>
<dbReference type="SUPFAM" id="SSF47413">
    <property type="entry name" value="lambda repressor-like DNA-binding domains"/>
    <property type="match status" value="1"/>
</dbReference>
<evidence type="ECO:0000256" key="1">
    <source>
        <dbReference type="ARBA" id="ARBA00023125"/>
    </source>
</evidence>
<dbReference type="InterPro" id="IPR050807">
    <property type="entry name" value="TransReg_Diox_bact_type"/>
</dbReference>
<dbReference type="CDD" id="cd00093">
    <property type="entry name" value="HTH_XRE"/>
    <property type="match status" value="1"/>
</dbReference>
<dbReference type="Proteomes" id="UP000824002">
    <property type="component" value="Unassembled WGS sequence"/>
</dbReference>
<reference evidence="3" key="2">
    <citation type="journal article" date="2021" name="PeerJ">
        <title>Extensive microbial diversity within the chicken gut microbiome revealed by metagenomics and culture.</title>
        <authorList>
            <person name="Gilroy R."/>
            <person name="Ravi A."/>
            <person name="Getino M."/>
            <person name="Pursley I."/>
            <person name="Horton D.L."/>
            <person name="Alikhan N.F."/>
            <person name="Baker D."/>
            <person name="Gharbi K."/>
            <person name="Hall N."/>
            <person name="Watson M."/>
            <person name="Adriaenssens E.M."/>
            <person name="Foster-Nyarko E."/>
            <person name="Jarju S."/>
            <person name="Secka A."/>
            <person name="Antonio M."/>
            <person name="Oren A."/>
            <person name="Chaudhuri R.R."/>
            <person name="La Ragione R."/>
            <person name="Hildebrand F."/>
            <person name="Pallen M.J."/>
        </authorList>
    </citation>
    <scope>NUCLEOTIDE SEQUENCE</scope>
    <source>
        <strain evidence="3">CHK199-13235</strain>
    </source>
</reference>
<dbReference type="Gene3D" id="1.10.260.40">
    <property type="entry name" value="lambda repressor-like DNA-binding domains"/>
    <property type="match status" value="1"/>
</dbReference>
<keyword evidence="1" id="KW-0238">DNA-binding</keyword>
<gene>
    <name evidence="3" type="ORF">IAB51_08375</name>
</gene>
<dbReference type="SMART" id="SM00530">
    <property type="entry name" value="HTH_XRE"/>
    <property type="match status" value="1"/>
</dbReference>
<dbReference type="PANTHER" id="PTHR46797:SF1">
    <property type="entry name" value="METHYLPHOSPHONATE SYNTHASE"/>
    <property type="match status" value="1"/>
</dbReference>
<dbReference type="GO" id="GO:0003700">
    <property type="term" value="F:DNA-binding transcription factor activity"/>
    <property type="evidence" value="ECO:0007669"/>
    <property type="project" value="TreeGrafter"/>
</dbReference>
<accession>A0A9D1JZN8</accession>
<sequence>MQEKKQMNAEIGARIKEEREKARLTQERFSELIGLGPKSVSAFERGAVGISFTTLKKICQVLSVSSDQILFGKTEADGNDLTELVHRLERLSPKQYAITKEVIFKLLEAFSLEE</sequence>
<dbReference type="PROSITE" id="PS50943">
    <property type="entry name" value="HTH_CROC1"/>
    <property type="match status" value="1"/>
</dbReference>
<dbReference type="InterPro" id="IPR010982">
    <property type="entry name" value="Lambda_DNA-bd_dom_sf"/>
</dbReference>
<evidence type="ECO:0000313" key="3">
    <source>
        <dbReference type="EMBL" id="HIS76809.1"/>
    </source>
</evidence>
<evidence type="ECO:0000259" key="2">
    <source>
        <dbReference type="PROSITE" id="PS50943"/>
    </source>
</evidence>
<name>A0A9D1JZN8_9FIRM</name>
<feature type="domain" description="HTH cro/C1-type" evidence="2">
    <location>
        <begin position="15"/>
        <end position="69"/>
    </location>
</feature>
<dbReference type="EMBL" id="DVJP01000054">
    <property type="protein sequence ID" value="HIS76809.1"/>
    <property type="molecule type" value="Genomic_DNA"/>
</dbReference>
<reference evidence="3" key="1">
    <citation type="submission" date="2020-10" db="EMBL/GenBank/DDBJ databases">
        <authorList>
            <person name="Gilroy R."/>
        </authorList>
    </citation>
    <scope>NUCLEOTIDE SEQUENCE</scope>
    <source>
        <strain evidence="3">CHK199-13235</strain>
    </source>
</reference>
<evidence type="ECO:0000313" key="4">
    <source>
        <dbReference type="Proteomes" id="UP000824002"/>
    </source>
</evidence>
<comment type="caution">
    <text evidence="3">The sequence shown here is derived from an EMBL/GenBank/DDBJ whole genome shotgun (WGS) entry which is preliminary data.</text>
</comment>
<dbReference type="AlphaFoldDB" id="A0A9D1JZN8"/>
<dbReference type="PANTHER" id="PTHR46797">
    <property type="entry name" value="HTH-TYPE TRANSCRIPTIONAL REGULATOR"/>
    <property type="match status" value="1"/>
</dbReference>
<dbReference type="GO" id="GO:0005829">
    <property type="term" value="C:cytosol"/>
    <property type="evidence" value="ECO:0007669"/>
    <property type="project" value="TreeGrafter"/>
</dbReference>
<proteinExistence type="predicted"/>
<dbReference type="InterPro" id="IPR001387">
    <property type="entry name" value="Cro/C1-type_HTH"/>
</dbReference>